<reference evidence="1" key="1">
    <citation type="journal article" date="2012" name="PLoS ONE">
        <title>Gene sets for utilization of primary and secondary nutrition supplies in the distal gut of endangered iberian lynx.</title>
        <authorList>
            <person name="Alcaide M."/>
            <person name="Messina E."/>
            <person name="Richter M."/>
            <person name="Bargiela R."/>
            <person name="Peplies J."/>
            <person name="Huws S.A."/>
            <person name="Newbold C.J."/>
            <person name="Golyshin P.N."/>
            <person name="Simon M.A."/>
            <person name="Lopez G."/>
            <person name="Yakimov M.M."/>
            <person name="Ferrer M."/>
        </authorList>
    </citation>
    <scope>NUCLEOTIDE SEQUENCE</scope>
</reference>
<organism evidence="1">
    <name type="scientific">gut metagenome</name>
    <dbReference type="NCBI Taxonomy" id="749906"/>
    <lineage>
        <taxon>unclassified sequences</taxon>
        <taxon>metagenomes</taxon>
        <taxon>organismal metagenomes</taxon>
    </lineage>
</organism>
<protein>
    <submittedName>
        <fullName evidence="1">Uncharacterized protein</fullName>
    </submittedName>
</protein>
<dbReference type="EMBL" id="AMCI01002363">
    <property type="protein sequence ID" value="EJX02919.1"/>
    <property type="molecule type" value="Genomic_DNA"/>
</dbReference>
<sequence>MQEESLQTSRQRRLTRTLLTEQIQYRKMPGLPVHDISEQGSQQIAESHPGILPEYSSQLFYKFIQRCTTLVGMYHLTLKLKDFRILAVNLGRSRNVISLVVFIRDDTHFVHFVKLTVLNNAVTERKELLVLIPSQFTDPLRSPCTGIQKLLDAVEFVKLSQPQEITAGTNLLLKVRNGHHFRFLQLNNARFTERIGKTEQTDTVRFIMDMEQRLHYKIGQPDGVIILLTQAEITVVADKQTHLPQCIRLFLLLVHTCGTSLLGIVPYLLDGIPPEPCLPVNLSQLPNTLVIDHLVLHKAKQFSNPADTLSLLS</sequence>
<evidence type="ECO:0000313" key="1">
    <source>
        <dbReference type="EMBL" id="EJX02919.1"/>
    </source>
</evidence>
<accession>J9G7S7</accession>
<proteinExistence type="predicted"/>
<dbReference type="AlphaFoldDB" id="J9G7S7"/>
<name>J9G7S7_9ZZZZ</name>
<comment type="caution">
    <text evidence="1">The sequence shown here is derived from an EMBL/GenBank/DDBJ whole genome shotgun (WGS) entry which is preliminary data.</text>
</comment>
<gene>
    <name evidence="1" type="ORF">EVA_08975</name>
</gene>